<proteinExistence type="predicted"/>
<accession>A0A6C0K4Y1</accession>
<name>A0A6C0K4Y1_9ZZZZ</name>
<dbReference type="EMBL" id="MN740809">
    <property type="protein sequence ID" value="QHU12779.1"/>
    <property type="molecule type" value="Genomic_DNA"/>
</dbReference>
<evidence type="ECO:0000256" key="1">
    <source>
        <dbReference type="SAM" id="MobiDB-lite"/>
    </source>
</evidence>
<feature type="compositionally biased region" description="Basic and acidic residues" evidence="1">
    <location>
        <begin position="287"/>
        <end position="298"/>
    </location>
</feature>
<feature type="region of interest" description="Disordered" evidence="1">
    <location>
        <begin position="1"/>
        <end position="37"/>
    </location>
</feature>
<dbReference type="AlphaFoldDB" id="A0A6C0K4Y1"/>
<reference evidence="2" key="1">
    <citation type="journal article" date="2020" name="Nature">
        <title>Giant virus diversity and host interactions through global metagenomics.</title>
        <authorList>
            <person name="Schulz F."/>
            <person name="Roux S."/>
            <person name="Paez-Espino D."/>
            <person name="Jungbluth S."/>
            <person name="Walsh D.A."/>
            <person name="Denef V.J."/>
            <person name="McMahon K.D."/>
            <person name="Konstantinidis K.T."/>
            <person name="Eloe-Fadrosh E.A."/>
            <person name="Kyrpides N.C."/>
            <person name="Woyke T."/>
        </authorList>
    </citation>
    <scope>NUCLEOTIDE SEQUENCE</scope>
    <source>
        <strain evidence="2">GVMAG-S-1101172-89</strain>
    </source>
</reference>
<organism evidence="2">
    <name type="scientific">viral metagenome</name>
    <dbReference type="NCBI Taxonomy" id="1070528"/>
    <lineage>
        <taxon>unclassified sequences</taxon>
        <taxon>metagenomes</taxon>
        <taxon>organismal metagenomes</taxon>
    </lineage>
</organism>
<feature type="region of interest" description="Disordered" evidence="1">
    <location>
        <begin position="278"/>
        <end position="298"/>
    </location>
</feature>
<protein>
    <submittedName>
        <fullName evidence="2">Uncharacterized protein</fullName>
    </submittedName>
</protein>
<sequence>MESSEAPLIANTKKANTKKAKRNPLMSIERRLKSGMYNKKNLKRNLRTLRAKIKEYNKKGELKQFLQTRYNTTRGLLEELEKFEEVGTAIPPPAEPKKKFTIRKPTFVAPEAAVAEVAPEAAVAEVAPEAAVGKVAPEAHKPPRIMTLKKRNKQPVGFNPPPPEAPPLAVPYGKYKENRSGIFQIEGHVNHVRNNGVVRNPKNFGYVFKEKNKNPKALKLTKPLTEEEGSYLERVYKKYLPLPELYNPFTGEKYSPENDPQPNIDSAHQMLQQILEKAKRNARKLKKKEENKTAKETV</sequence>
<evidence type="ECO:0000313" key="2">
    <source>
        <dbReference type="EMBL" id="QHU12779.1"/>
    </source>
</evidence>